<sequence length="80" mass="9758">METCGKCRHFFREKLTDKEICEAWQQPTHMKRQACYSYVPKKLKLNISEMINNNAIFVCFGQEHVLHFYTFFQMNIFRQM</sequence>
<dbReference type="Proteomes" id="UP000248729">
    <property type="component" value="Unassembled WGS sequence"/>
</dbReference>
<accession>A0A329EAQ8</accession>
<organism evidence="1 2">
    <name type="scientific">Vibrio diazotrophicus</name>
    <dbReference type="NCBI Taxonomy" id="685"/>
    <lineage>
        <taxon>Bacteria</taxon>
        <taxon>Pseudomonadati</taxon>
        <taxon>Pseudomonadota</taxon>
        <taxon>Gammaproteobacteria</taxon>
        <taxon>Vibrionales</taxon>
        <taxon>Vibrionaceae</taxon>
        <taxon>Vibrio</taxon>
    </lineage>
</organism>
<reference evidence="1 2" key="1">
    <citation type="submission" date="2018-06" db="EMBL/GenBank/DDBJ databases">
        <title>Freshwater and sediment microbial communities from various areas in North America, analyzing microbe dynamics in response to fracking.</title>
        <authorList>
            <person name="Lamendella R."/>
        </authorList>
    </citation>
    <scope>NUCLEOTIDE SEQUENCE [LARGE SCALE GENOMIC DNA]</scope>
    <source>
        <strain evidence="1 2">99A</strain>
    </source>
</reference>
<evidence type="ECO:0000313" key="1">
    <source>
        <dbReference type="EMBL" id="RAS66247.1"/>
    </source>
</evidence>
<dbReference type="EMBL" id="QLTR01000006">
    <property type="protein sequence ID" value="RAS66247.1"/>
    <property type="molecule type" value="Genomic_DNA"/>
</dbReference>
<evidence type="ECO:0000313" key="2">
    <source>
        <dbReference type="Proteomes" id="UP000248729"/>
    </source>
</evidence>
<protein>
    <submittedName>
        <fullName evidence="1">Uncharacterized protein</fullName>
    </submittedName>
</protein>
<proteinExistence type="predicted"/>
<gene>
    <name evidence="1" type="ORF">DET48_10627</name>
</gene>
<comment type="caution">
    <text evidence="1">The sequence shown here is derived from an EMBL/GenBank/DDBJ whole genome shotgun (WGS) entry which is preliminary data.</text>
</comment>
<dbReference type="AlphaFoldDB" id="A0A329EAQ8"/>
<name>A0A329EAQ8_VIBDI</name>